<evidence type="ECO:0000256" key="5">
    <source>
        <dbReference type="SAM" id="MobiDB-lite"/>
    </source>
</evidence>
<dbReference type="Proteomes" id="UP001342314">
    <property type="component" value="Unassembled WGS sequence"/>
</dbReference>
<name>A0AAV5GLM2_9BASI</name>
<dbReference type="InterPro" id="IPR059112">
    <property type="entry name" value="CysZ/EI24"/>
</dbReference>
<dbReference type="AlphaFoldDB" id="A0AAV5GLM2"/>
<reference evidence="7 8" key="1">
    <citation type="submission" date="2021-12" db="EMBL/GenBank/DDBJ databases">
        <title>High titer production of polyol ester of fatty acids by Rhodotorula paludigena BS15 towards product separation-free biomass refinery.</title>
        <authorList>
            <person name="Mano J."/>
            <person name="Ono H."/>
            <person name="Tanaka T."/>
            <person name="Naito K."/>
            <person name="Sushida H."/>
            <person name="Ike M."/>
            <person name="Tokuyasu K."/>
            <person name="Kitaoka M."/>
        </authorList>
    </citation>
    <scope>NUCLEOTIDE SEQUENCE [LARGE SCALE GENOMIC DNA]</scope>
    <source>
        <strain evidence="7 8">BS15</strain>
    </source>
</reference>
<dbReference type="PANTHER" id="PTHR34292">
    <property type="entry name" value="OUTER SPORE WALL PROTEIN LDS1"/>
    <property type="match status" value="1"/>
</dbReference>
<dbReference type="Pfam" id="PF07264">
    <property type="entry name" value="EI24"/>
    <property type="match status" value="1"/>
</dbReference>
<evidence type="ECO:0000256" key="6">
    <source>
        <dbReference type="SAM" id="Phobius"/>
    </source>
</evidence>
<organism evidence="7 8">
    <name type="scientific">Rhodotorula paludigena</name>
    <dbReference type="NCBI Taxonomy" id="86838"/>
    <lineage>
        <taxon>Eukaryota</taxon>
        <taxon>Fungi</taxon>
        <taxon>Dikarya</taxon>
        <taxon>Basidiomycota</taxon>
        <taxon>Pucciniomycotina</taxon>
        <taxon>Microbotryomycetes</taxon>
        <taxon>Sporidiobolales</taxon>
        <taxon>Sporidiobolaceae</taxon>
        <taxon>Rhodotorula</taxon>
    </lineage>
</organism>
<feature type="transmembrane region" description="Helical" evidence="6">
    <location>
        <begin position="92"/>
        <end position="119"/>
    </location>
</feature>
<comment type="subcellular location">
    <subcellularLocation>
        <location evidence="1">Membrane</location>
        <topology evidence="1">Multi-pass membrane protein</topology>
    </subcellularLocation>
</comment>
<gene>
    <name evidence="7" type="ORF">Rhopal_004126-T1</name>
</gene>
<proteinExistence type="predicted"/>
<evidence type="ECO:0000313" key="8">
    <source>
        <dbReference type="Proteomes" id="UP001342314"/>
    </source>
</evidence>
<protein>
    <recommendedName>
        <fullName evidence="9">Outer spore wall protein RRT8</fullName>
    </recommendedName>
</protein>
<evidence type="ECO:0000313" key="7">
    <source>
        <dbReference type="EMBL" id="GJN91108.1"/>
    </source>
</evidence>
<comment type="caution">
    <text evidence="7">The sequence shown here is derived from an EMBL/GenBank/DDBJ whole genome shotgun (WGS) entry which is preliminary data.</text>
</comment>
<keyword evidence="8" id="KW-1185">Reference proteome</keyword>
<accession>A0AAV5GLM2</accession>
<keyword evidence="2 6" id="KW-0812">Transmembrane</keyword>
<feature type="transmembrane region" description="Helical" evidence="6">
    <location>
        <begin position="65"/>
        <end position="86"/>
    </location>
</feature>
<dbReference type="PANTHER" id="PTHR34292:SF2">
    <property type="entry name" value="OUTER SPORE WALL PROTEIN LDS1"/>
    <property type="match status" value="1"/>
</dbReference>
<evidence type="ECO:0000256" key="1">
    <source>
        <dbReference type="ARBA" id="ARBA00004141"/>
    </source>
</evidence>
<feature type="transmembrane region" description="Helical" evidence="6">
    <location>
        <begin position="244"/>
        <end position="269"/>
    </location>
</feature>
<evidence type="ECO:0000256" key="4">
    <source>
        <dbReference type="ARBA" id="ARBA00023136"/>
    </source>
</evidence>
<sequence length="300" mass="31869">MPSDTGKPSRIQRELDKGLAYAKDDAKAIGSLGADAVKSTAYLYPIYGVVYFAKHPKLLESLKPLIIRSLSISLVTLSVMATFAYLPQAAVLTVILGPLSLIAAIPLVLAESYFIILFLHRTFLTPAVSERIFDAVLVQKGHSALVEQGRALNKRGGSVELGKSLLSPVASKFSMQGVVRYFVTLPLNLIPGVGTAIFLLLNGRKAGPAAHDRYFQLKKMDKKAKQQFVEQRSAAYTSFGAASLLLGLIPLFGPATAFTSAAGAALWAADLEKKSQGGGKGGELGGKDENVDVGVGHVEL</sequence>
<keyword evidence="3 6" id="KW-1133">Transmembrane helix</keyword>
<dbReference type="EMBL" id="BQKY01000008">
    <property type="protein sequence ID" value="GJN91108.1"/>
    <property type="molecule type" value="Genomic_DNA"/>
</dbReference>
<feature type="region of interest" description="Disordered" evidence="5">
    <location>
        <begin position="276"/>
        <end position="300"/>
    </location>
</feature>
<feature type="transmembrane region" description="Helical" evidence="6">
    <location>
        <begin position="181"/>
        <end position="201"/>
    </location>
</feature>
<evidence type="ECO:0008006" key="9">
    <source>
        <dbReference type="Google" id="ProtNLM"/>
    </source>
</evidence>
<dbReference type="InterPro" id="IPR052786">
    <property type="entry name" value="Spore_wall_assembly"/>
</dbReference>
<evidence type="ECO:0000256" key="3">
    <source>
        <dbReference type="ARBA" id="ARBA00022989"/>
    </source>
</evidence>
<evidence type="ECO:0000256" key="2">
    <source>
        <dbReference type="ARBA" id="ARBA00022692"/>
    </source>
</evidence>
<keyword evidence="4 6" id="KW-0472">Membrane</keyword>